<protein>
    <submittedName>
        <fullName evidence="2">Head morphogenesis protein</fullName>
    </submittedName>
</protein>
<feature type="domain" description="Phage head morphogenesis" evidence="1">
    <location>
        <begin position="141"/>
        <end position="246"/>
    </location>
</feature>
<dbReference type="Pfam" id="PF04233">
    <property type="entry name" value="Phage_Mu_F"/>
    <property type="match status" value="1"/>
</dbReference>
<dbReference type="InterPro" id="IPR006528">
    <property type="entry name" value="Phage_head_morphogenesis_dom"/>
</dbReference>
<keyword evidence="3" id="KW-1185">Reference proteome</keyword>
<reference evidence="3" key="1">
    <citation type="submission" date="2018-01" db="EMBL/GenBank/DDBJ databases">
        <title>Draft Genome Sequence of the Radioresistant Bacterium Deinococcus aerius TR0125, Isolated from the Higher Atmosphere above Japan.</title>
        <authorList>
            <person name="Satoh K."/>
            <person name="Arai H."/>
            <person name="Sanzen T."/>
            <person name="Kawaguchi Y."/>
            <person name="Hayashi H."/>
            <person name="Yokobori S."/>
            <person name="Yamagishi A."/>
            <person name="Oono Y."/>
            <person name="Narumi I."/>
        </authorList>
    </citation>
    <scope>NUCLEOTIDE SEQUENCE [LARGE SCALE GENOMIC DNA]</scope>
    <source>
        <strain evidence="3">TR0125</strain>
    </source>
</reference>
<dbReference type="RefSeq" id="WP_103129270.1">
    <property type="nucleotide sequence ID" value="NZ_BFAG01000006.1"/>
</dbReference>
<evidence type="ECO:0000313" key="2">
    <source>
        <dbReference type="EMBL" id="GBF05854.1"/>
    </source>
</evidence>
<dbReference type="NCBIfam" id="TIGR01641">
    <property type="entry name" value="phageSPP1_gp7"/>
    <property type="match status" value="1"/>
</dbReference>
<dbReference type="OrthoDB" id="62511at2"/>
<comment type="caution">
    <text evidence="2">The sequence shown here is derived from an EMBL/GenBank/DDBJ whole genome shotgun (WGS) entry which is preliminary data.</text>
</comment>
<name>A0A2I9CVA3_9DEIO</name>
<evidence type="ECO:0000259" key="1">
    <source>
        <dbReference type="Pfam" id="PF04233"/>
    </source>
</evidence>
<organism evidence="2 3">
    <name type="scientific">Deinococcus aerius</name>
    <dbReference type="NCBI Taxonomy" id="200253"/>
    <lineage>
        <taxon>Bacteria</taxon>
        <taxon>Thermotogati</taxon>
        <taxon>Deinococcota</taxon>
        <taxon>Deinococci</taxon>
        <taxon>Deinococcales</taxon>
        <taxon>Deinococcaceae</taxon>
        <taxon>Deinococcus</taxon>
    </lineage>
</organism>
<dbReference type="EMBL" id="BFAG01000006">
    <property type="protein sequence ID" value="GBF05854.1"/>
    <property type="molecule type" value="Genomic_DNA"/>
</dbReference>
<sequence>MSDRVIERILRDLEKRGNVLEAQAIRAVVRLYGSLDLAGLIALLRAATEEDSPLARARYMDRLMEAWDVAAGILGEAPDDLAQAVRGAVQSGITGTAEMFAASQVVTDAFTVPATLQLRYMQHAEARMREFWGGEPPQLRKEVQAAIRDGLERGQGIDQITRRIRDRASVSRSRATLIARNEVGNAAGFAMRESQKEAGCTHYIWRSASDDRVRPEHKARNGKVFAWNKPPADGHPGEPINCRCVALALPPGQTTA</sequence>
<dbReference type="AlphaFoldDB" id="A0A2I9CVA3"/>
<gene>
    <name evidence="2" type="ORF">DAERI_060114</name>
</gene>
<proteinExistence type="predicted"/>
<accession>A0A2I9CVA3</accession>
<dbReference type="Proteomes" id="UP000236569">
    <property type="component" value="Unassembled WGS sequence"/>
</dbReference>
<evidence type="ECO:0000313" key="3">
    <source>
        <dbReference type="Proteomes" id="UP000236569"/>
    </source>
</evidence>